<evidence type="ECO:0000313" key="3">
    <source>
        <dbReference type="Proteomes" id="UP000193944"/>
    </source>
</evidence>
<protein>
    <submittedName>
        <fullName evidence="2">Uncharacterized protein</fullName>
    </submittedName>
</protein>
<reference evidence="2 3" key="2">
    <citation type="submission" date="2016-08" db="EMBL/GenBank/DDBJ databases">
        <title>Pervasive Adenine N6-methylation of Active Genes in Fungi.</title>
        <authorList>
            <consortium name="DOE Joint Genome Institute"/>
            <person name="Mondo S.J."/>
            <person name="Dannebaum R.O."/>
            <person name="Kuo R.C."/>
            <person name="Labutti K."/>
            <person name="Haridas S."/>
            <person name="Kuo A."/>
            <person name="Salamov A."/>
            <person name="Ahrendt S.R."/>
            <person name="Lipzen A."/>
            <person name="Sullivan W."/>
            <person name="Andreopoulos W.B."/>
            <person name="Clum A."/>
            <person name="Lindquist E."/>
            <person name="Daum C."/>
            <person name="Ramamoorthy G.K."/>
            <person name="Gryganskyi A."/>
            <person name="Culley D."/>
            <person name="Magnuson J.K."/>
            <person name="James T.Y."/>
            <person name="O'Malley M.A."/>
            <person name="Stajich J.E."/>
            <person name="Spatafora J.W."/>
            <person name="Visel A."/>
            <person name="Grigoriev I.V."/>
        </authorList>
    </citation>
    <scope>NUCLEOTIDE SEQUENCE [LARGE SCALE GENOMIC DNA]</scope>
    <source>
        <strain evidence="2 3">S4</strain>
    </source>
</reference>
<evidence type="ECO:0000256" key="1">
    <source>
        <dbReference type="SAM" id="SignalP"/>
    </source>
</evidence>
<keyword evidence="1" id="KW-0732">Signal</keyword>
<name>A0A1Y1WRY1_9FUNG</name>
<dbReference type="EMBL" id="MCFG01000315">
    <property type="protein sequence ID" value="ORX76145.1"/>
    <property type="molecule type" value="Genomic_DNA"/>
</dbReference>
<feature type="signal peptide" evidence="1">
    <location>
        <begin position="1"/>
        <end position="20"/>
    </location>
</feature>
<evidence type="ECO:0000313" key="2">
    <source>
        <dbReference type="EMBL" id="ORX76145.1"/>
    </source>
</evidence>
<keyword evidence="3" id="KW-1185">Reference proteome</keyword>
<gene>
    <name evidence="2" type="ORF">BCR32DRAFT_83819</name>
</gene>
<dbReference type="Proteomes" id="UP000193944">
    <property type="component" value="Unassembled WGS sequence"/>
</dbReference>
<organism evidence="2 3">
    <name type="scientific">Anaeromyces robustus</name>
    <dbReference type="NCBI Taxonomy" id="1754192"/>
    <lineage>
        <taxon>Eukaryota</taxon>
        <taxon>Fungi</taxon>
        <taxon>Fungi incertae sedis</taxon>
        <taxon>Chytridiomycota</taxon>
        <taxon>Chytridiomycota incertae sedis</taxon>
        <taxon>Neocallimastigomycetes</taxon>
        <taxon>Neocallimastigales</taxon>
        <taxon>Neocallimastigaceae</taxon>
        <taxon>Anaeromyces</taxon>
    </lineage>
</organism>
<comment type="caution">
    <text evidence="2">The sequence shown here is derived from an EMBL/GenBank/DDBJ whole genome shotgun (WGS) entry which is preliminary data.</text>
</comment>
<reference evidence="2 3" key="1">
    <citation type="submission" date="2016-08" db="EMBL/GenBank/DDBJ databases">
        <title>A Parts List for Fungal Cellulosomes Revealed by Comparative Genomics.</title>
        <authorList>
            <consortium name="DOE Joint Genome Institute"/>
            <person name="Haitjema C.H."/>
            <person name="Gilmore S.P."/>
            <person name="Henske J.K."/>
            <person name="Solomon K.V."/>
            <person name="De Groot R."/>
            <person name="Kuo A."/>
            <person name="Mondo S.J."/>
            <person name="Salamov A.A."/>
            <person name="Labutti K."/>
            <person name="Zhao Z."/>
            <person name="Chiniquy J."/>
            <person name="Barry K."/>
            <person name="Brewer H.M."/>
            <person name="Purvine S.O."/>
            <person name="Wright A.T."/>
            <person name="Boxma B."/>
            <person name="Van Alen T."/>
            <person name="Hackstein J.H."/>
            <person name="Baker S.E."/>
            <person name="Grigoriev I.V."/>
            <person name="O'Malley M.A."/>
        </authorList>
    </citation>
    <scope>NUCLEOTIDE SEQUENCE [LARGE SCALE GENOMIC DNA]</scope>
    <source>
        <strain evidence="2 3">S4</strain>
    </source>
</reference>
<proteinExistence type="predicted"/>
<sequence length="229" mass="26034">MRALFFFTLSLACFNSVAFGSTTTNIGGERPVVEYSMMDIIKLLGKVEVEGLPCDDPVCLSNNFDKILNNLDNYELSYNNTIVDHHLKYDLPPLESPAYWKLLSNSMQFNNNSKLNNLILFSSVASGNLIDEKMIKMIVAMNHLTDDEIINAINFFLKNTNFNIIKFFDYYGSTDRSNSGVVLVNDFSFKRAMIIHNLVLCNVVTNLCTDRSIDIYDHPVSVHNVNYKN</sequence>
<dbReference type="AlphaFoldDB" id="A0A1Y1WRY1"/>
<accession>A0A1Y1WRY1</accession>
<feature type="chain" id="PRO_5012282259" evidence="1">
    <location>
        <begin position="21"/>
        <end position="229"/>
    </location>
</feature>